<dbReference type="AlphaFoldDB" id="D5BPQ1"/>
<name>D5BPQ1_PUNMI</name>
<protein>
    <submittedName>
        <fullName evidence="1">Uncharacterized protein</fullName>
    </submittedName>
</protein>
<evidence type="ECO:0000313" key="1">
    <source>
        <dbReference type="EMBL" id="ADE40553.1"/>
    </source>
</evidence>
<dbReference type="Proteomes" id="UP000007460">
    <property type="component" value="Chromosome"/>
</dbReference>
<sequence length="51" mass="6028">MPCYPVVYWRLSRRNSDVMNFIAIHKLRKILAFQLGRSMMAFILSPRNSAQ</sequence>
<dbReference type="KEGG" id="apb:SAR116_2310"/>
<accession>D5BPQ1</accession>
<evidence type="ECO:0000313" key="2">
    <source>
        <dbReference type="Proteomes" id="UP000007460"/>
    </source>
</evidence>
<gene>
    <name evidence="1" type="ordered locus">SAR116_2310</name>
</gene>
<organism evidence="1 2">
    <name type="scientific">Puniceispirillum marinum (strain IMCC1322)</name>
    <dbReference type="NCBI Taxonomy" id="488538"/>
    <lineage>
        <taxon>Bacteria</taxon>
        <taxon>Pseudomonadati</taxon>
        <taxon>Pseudomonadota</taxon>
        <taxon>Alphaproteobacteria</taxon>
        <taxon>Candidatus Puniceispirillales</taxon>
        <taxon>Candidatus Puniceispirillaceae</taxon>
        <taxon>Candidatus Puniceispirillum</taxon>
    </lineage>
</organism>
<dbReference type="EMBL" id="CP001751">
    <property type="protein sequence ID" value="ADE40553.1"/>
    <property type="molecule type" value="Genomic_DNA"/>
</dbReference>
<reference evidence="1 2" key="1">
    <citation type="journal article" date="2010" name="J. Bacteriol.">
        <title>Complete genome sequence of "Candidatus Puniceispirillum marinum" IMCC1322, a representative of the SAR116 clade in the Alphaproteobacteria.</title>
        <authorList>
            <person name="Oh H.M."/>
            <person name="Kwon K.K."/>
            <person name="Kang I."/>
            <person name="Kang S.G."/>
            <person name="Lee J.H."/>
            <person name="Kim S.J."/>
            <person name="Cho J.C."/>
        </authorList>
    </citation>
    <scope>NUCLEOTIDE SEQUENCE [LARGE SCALE GENOMIC DNA]</scope>
    <source>
        <strain evidence="1 2">IMCC1322</strain>
    </source>
</reference>
<keyword evidence="2" id="KW-1185">Reference proteome</keyword>
<dbReference type="HOGENOM" id="CLU_3102952_0_0_5"/>
<proteinExistence type="predicted"/>